<dbReference type="Proteomes" id="UP000245243">
    <property type="component" value="Chromosome I"/>
</dbReference>
<dbReference type="EMBL" id="LS398548">
    <property type="protein sequence ID" value="SPR16664.1"/>
    <property type="molecule type" value="Genomic_DNA"/>
</dbReference>
<proteinExistence type="predicted"/>
<dbReference type="AlphaFoldDB" id="A0A2U3RS45"/>
<evidence type="ECO:0000313" key="3">
    <source>
        <dbReference type="Proteomes" id="UP000245243"/>
    </source>
</evidence>
<sequence length="122" mass="13414">MLNAGIDTVLSQSQHHIVTAIGIATKFADSAHAWFEIDKVINNLSKTLSNKIDSLYRTQNTNLVYVFQMKLQQLLQQIGLQGEAQSIASILKSTGILSGNLLTQASFNTYQACKDVELFIAV</sequence>
<gene>
    <name evidence="1" type="ORF">KARP_01955</name>
    <name evidence="2" type="ORF">KARP_02561</name>
</gene>
<protein>
    <submittedName>
        <fullName evidence="1">Uncharacterized protein</fullName>
    </submittedName>
</protein>
<name>A0A2U3RS45_ORITS</name>
<reference evidence="3" key="1">
    <citation type="submission" date="2018-03" db="EMBL/GenBank/DDBJ databases">
        <authorList>
            <person name="Batty M. E."/>
            <person name="Batty M E."/>
        </authorList>
    </citation>
    <scope>NUCLEOTIDE SEQUENCE [LARGE SCALE GENOMIC DNA]</scope>
</reference>
<dbReference type="RefSeq" id="WP_045912927.1">
    <property type="nucleotide sequence ID" value="NZ_LS398548.1"/>
</dbReference>
<evidence type="ECO:0000313" key="1">
    <source>
        <dbReference type="EMBL" id="SPR16065.1"/>
    </source>
</evidence>
<accession>A0A2U3RS45</accession>
<evidence type="ECO:0000313" key="2">
    <source>
        <dbReference type="EMBL" id="SPR16664.1"/>
    </source>
</evidence>
<dbReference type="EMBL" id="LS398548">
    <property type="protein sequence ID" value="SPR16065.1"/>
    <property type="molecule type" value="Genomic_DNA"/>
</dbReference>
<reference evidence="1" key="2">
    <citation type="submission" date="2018-03" db="EMBL/GenBank/DDBJ databases">
        <authorList>
            <person name="Keele B.F."/>
        </authorList>
    </citation>
    <scope>NUCLEOTIDE SEQUENCE [LARGE SCALE GENOMIC DNA]</scope>
    <source>
        <strain evidence="1">Karp</strain>
    </source>
</reference>
<organism evidence="1 3">
    <name type="scientific">Orientia tsutsugamushi</name>
    <name type="common">Rickettsia tsutsugamushi</name>
    <dbReference type="NCBI Taxonomy" id="784"/>
    <lineage>
        <taxon>Bacteria</taxon>
        <taxon>Pseudomonadati</taxon>
        <taxon>Pseudomonadota</taxon>
        <taxon>Alphaproteobacteria</taxon>
        <taxon>Rickettsiales</taxon>
        <taxon>Rickettsiaceae</taxon>
        <taxon>Rickettsieae</taxon>
        <taxon>Orientia</taxon>
    </lineage>
</organism>